<dbReference type="OrthoDB" id="341259at2759"/>
<feature type="coiled-coil region" evidence="2">
    <location>
        <begin position="299"/>
        <end position="337"/>
    </location>
</feature>
<comment type="caution">
    <text evidence="4">The sequence shown here is derived from an EMBL/GenBank/DDBJ whole genome shotgun (WGS) entry which is preliminary data.</text>
</comment>
<evidence type="ECO:0000313" key="4">
    <source>
        <dbReference type="EMBL" id="CAD8095855.1"/>
    </source>
</evidence>
<evidence type="ECO:0000256" key="3">
    <source>
        <dbReference type="SAM" id="MobiDB-lite"/>
    </source>
</evidence>
<dbReference type="EMBL" id="CAJJDN010000065">
    <property type="protein sequence ID" value="CAD8095855.1"/>
    <property type="molecule type" value="Genomic_DNA"/>
</dbReference>
<evidence type="ECO:0000313" key="5">
    <source>
        <dbReference type="Proteomes" id="UP000692954"/>
    </source>
</evidence>
<organism evidence="4 5">
    <name type="scientific">Paramecium sonneborni</name>
    <dbReference type="NCBI Taxonomy" id="65129"/>
    <lineage>
        <taxon>Eukaryota</taxon>
        <taxon>Sar</taxon>
        <taxon>Alveolata</taxon>
        <taxon>Ciliophora</taxon>
        <taxon>Intramacronucleata</taxon>
        <taxon>Oligohymenophorea</taxon>
        <taxon>Peniculida</taxon>
        <taxon>Parameciidae</taxon>
        <taxon>Paramecium</taxon>
    </lineage>
</organism>
<protein>
    <submittedName>
        <fullName evidence="4">Uncharacterized protein</fullName>
    </submittedName>
</protein>
<feature type="compositionally biased region" description="Polar residues" evidence="3">
    <location>
        <begin position="693"/>
        <end position="704"/>
    </location>
</feature>
<evidence type="ECO:0000256" key="2">
    <source>
        <dbReference type="SAM" id="Coils"/>
    </source>
</evidence>
<dbReference type="SMART" id="SM00248">
    <property type="entry name" value="ANK"/>
    <property type="match status" value="2"/>
</dbReference>
<proteinExistence type="predicted"/>
<keyword evidence="5" id="KW-1185">Reference proteome</keyword>
<gene>
    <name evidence="4" type="ORF">PSON_ATCC_30995.1.T0650123</name>
</gene>
<dbReference type="InterPro" id="IPR002110">
    <property type="entry name" value="Ankyrin_rpt"/>
</dbReference>
<dbReference type="AlphaFoldDB" id="A0A8S1P0J2"/>
<keyword evidence="2" id="KW-0175">Coiled coil</keyword>
<feature type="compositionally biased region" description="Low complexity" evidence="3">
    <location>
        <begin position="681"/>
        <end position="692"/>
    </location>
</feature>
<evidence type="ECO:0000256" key="1">
    <source>
        <dbReference type="PROSITE-ProRule" id="PRU00023"/>
    </source>
</evidence>
<dbReference type="Proteomes" id="UP000692954">
    <property type="component" value="Unassembled WGS sequence"/>
</dbReference>
<feature type="region of interest" description="Disordered" evidence="3">
    <location>
        <begin position="676"/>
        <end position="704"/>
    </location>
</feature>
<dbReference type="PROSITE" id="PS50088">
    <property type="entry name" value="ANK_REPEAT"/>
    <property type="match status" value="1"/>
</dbReference>
<dbReference type="GO" id="GO:0005634">
    <property type="term" value="C:nucleus"/>
    <property type="evidence" value="ECO:0007669"/>
    <property type="project" value="TreeGrafter"/>
</dbReference>
<accession>A0A8S1P0J2</accession>
<dbReference type="Pfam" id="PF13857">
    <property type="entry name" value="Ank_5"/>
    <property type="match status" value="1"/>
</dbReference>
<keyword evidence="1" id="KW-0040">ANK repeat</keyword>
<sequence length="913" mass="106611">MKKAQMDKFFTNMTNRQYLQSVASPTTTALSKHKRNGSSTIITGNKYLVYSRHSSRFLKDSSSKLPLLTTVMKTESQDTPKTAIVKARKTSATFGDFRITQLHQRNKTETILLQNNFNISKQEEIKDNFEQFQKDEQPQIPINEKEVEQINQQPPSIVNRSEAIRFQPKVQLSEVLGEQFHFTQISYNSSQIMKNQIKSKINEIESLNEKSCHLMRKITQLLNTHRDKQNLIDQEIKKKKEILNLTDRVFTQTLSNMPDERTPKISESHFNQKLSTIAKKQSKVNHNFSVQETESLAPLKTIVEALKDKKNEKKETKDNKNNEIKQTNQQIQNKKLKITVIYEENENQIEFQLPSYINEIQTNQDQFEVKETKQSNIYSLVTKQMLQNKFALRLVKKFGDRVIQTQEDNDAIENFNSFKASQFTRYYLQNHVQKCLETKYETKIDNDGIQNNKNDFQLFDYPVCQETQFEMLSKSTGQVGVDQYNIQIKRGNNKKQYEINNNFYQLSSKYFENYQSENSILSPSGSQLDLSDIEMQNFFKINYIYYILNLVSVNDLKQTKLRVIVNTVDDETKNKFLHEELMKFPLIINPIKQDFEDPNNQQLQKINKLENQLSSIDKTIIQNEFQKKFSFIQVGLFEDYLRHQVSDLEKIYIEYCKTMRDLDKLNIKDRFKTEQPSNLNIPSISRSRIHSPTGSSESKTLQKETNPTITKGLLLKKNIRQKNLLTTQKYASSTNVFQSSSSNLQTLLHGNTNTIIHQQKFQTIQKDTEPQVNKESQRQIKIKQHLNSQSSMDPFSLLFRNMLLQESSQSDKSNIERVFSLIENHRLLDLKDMLHHDQNININTQDQNGNTFLMCAARTGARDVIQFLLRQGADISIKNNFGLNAIQIAINHYQYQVADEINRFGRSNSYIAN</sequence>
<reference evidence="4" key="1">
    <citation type="submission" date="2021-01" db="EMBL/GenBank/DDBJ databases">
        <authorList>
            <consortium name="Genoscope - CEA"/>
            <person name="William W."/>
        </authorList>
    </citation>
    <scope>NUCLEOTIDE SEQUENCE</scope>
</reference>
<dbReference type="PANTHER" id="PTHR24183">
    <property type="entry name" value="FIBRONECTIN TYPE 3 AND ANKYRIN REPEAT DOMAINS PROTEIN 1"/>
    <property type="match status" value="1"/>
</dbReference>
<name>A0A8S1P0J2_9CILI</name>
<dbReference type="PANTHER" id="PTHR24183:SF1">
    <property type="entry name" value="FIBRONECTIN TYPE 3 AND ANKYRIN REPEAT DOMAINS PROTEIN 1"/>
    <property type="match status" value="1"/>
</dbReference>
<dbReference type="PROSITE" id="PS50297">
    <property type="entry name" value="ANK_REP_REGION"/>
    <property type="match status" value="1"/>
</dbReference>
<feature type="repeat" description="ANK" evidence="1">
    <location>
        <begin position="848"/>
        <end position="880"/>
    </location>
</feature>